<feature type="region of interest" description="Disordered" evidence="6">
    <location>
        <begin position="741"/>
        <end position="812"/>
    </location>
</feature>
<comment type="similarity">
    <text evidence="4 5">Belongs to the TRAFAC class myosin-kinesin ATPase superfamily. Kinesin family.</text>
</comment>
<keyword evidence="5" id="KW-0493">Microtubule</keyword>
<dbReference type="InterPro" id="IPR027640">
    <property type="entry name" value="Kinesin-like_fam"/>
</dbReference>
<feature type="compositionally biased region" description="Gly residues" evidence="6">
    <location>
        <begin position="773"/>
        <end position="782"/>
    </location>
</feature>
<dbReference type="Gene3D" id="3.40.850.10">
    <property type="entry name" value="Kinesin motor domain"/>
    <property type="match status" value="1"/>
</dbReference>
<keyword evidence="9" id="KW-1185">Reference proteome</keyword>
<dbReference type="Pfam" id="PF00225">
    <property type="entry name" value="Kinesin"/>
    <property type="match status" value="1"/>
</dbReference>
<keyword evidence="2 4" id="KW-0067">ATP-binding</keyword>
<dbReference type="SUPFAM" id="SSF52540">
    <property type="entry name" value="P-loop containing nucleoside triphosphate hydrolases"/>
    <property type="match status" value="1"/>
</dbReference>
<feature type="region of interest" description="Disordered" evidence="6">
    <location>
        <begin position="203"/>
        <end position="223"/>
    </location>
</feature>
<evidence type="ECO:0000256" key="4">
    <source>
        <dbReference type="PROSITE-ProRule" id="PRU00283"/>
    </source>
</evidence>
<accession>A0ABY8TII3</accession>
<dbReference type="InterPro" id="IPR019821">
    <property type="entry name" value="Kinesin_motor_CS"/>
</dbReference>
<organism evidence="8 9">
    <name type="scientific">Tetradesmus obliquus</name>
    <name type="common">Green alga</name>
    <name type="synonym">Acutodesmus obliquus</name>
    <dbReference type="NCBI Taxonomy" id="3088"/>
    <lineage>
        <taxon>Eukaryota</taxon>
        <taxon>Viridiplantae</taxon>
        <taxon>Chlorophyta</taxon>
        <taxon>core chlorophytes</taxon>
        <taxon>Chlorophyceae</taxon>
        <taxon>CS clade</taxon>
        <taxon>Sphaeropleales</taxon>
        <taxon>Scenedesmaceae</taxon>
        <taxon>Tetradesmus</taxon>
    </lineage>
</organism>
<dbReference type="PANTHER" id="PTHR47972:SF28">
    <property type="entry name" value="KINESIN-LIKE PROTEIN KLP-3"/>
    <property type="match status" value="1"/>
</dbReference>
<dbReference type="Gene3D" id="1.10.287.1490">
    <property type="match status" value="1"/>
</dbReference>
<gene>
    <name evidence="8" type="ORF">OEZ85_008321</name>
</gene>
<sequence>MPPVFKKAKEYDPELAKKTLGGEPATATGKAEAGNRQLLVELGLADESEEEEWDADEEANYKHLGLREKASQSDSEQQGAIAAYYPAGVSANGSNDSKGTAKVVEQLRSRLETSLQKLQADELDEATKEEVQELLFDQQHQIDLLLRGTSSMRGSMDVLRRSSREIESKNRELQEELEKQHAAALKEMEAKLEKAIQQVQQLQQTTRDRQQQQQANAEHSLQAAGKDVAQLRAKVAELQAALSSKDQALEQQAAAASNQQQLASQCEAAQQQSQQLQQQVQRLQEDKAGLEGQLQQASAHTWDVEAQLQAYAKEYQEACEKLAAHESDSQKLQWKITALQNEHQKLLRSTAEQMKQLQDAASQAQAALATIQAEADKRIAAAEGAALAQVESFKQKWREEFDKRRKLHNLVTELKGNIRVLARIRPMSEKEHSSSGAEAAVRVIDEETLSVAGTSVREYEFDRVFGPMDGQAQVFDEVSGLVTSILDGYNVCIMAYGQTGSGKTYTIEGPAEDPGVNSRALAELFRAAGERSTGFSYAFSASVLEIYNEQIFDLLAGSRDSGDKLDIKEGPQGLFIPGLRVEAVGGAEDVVAVLQKGKQHRSTFATNMNEHSSRSHLVLTIYVKGYDTAKGTSWSSKMHLIDLAGSERVSRSGAEGERLKEAAAINKSLSALGDVVAALQQRSSHVPYRNSKLTRLLEDSLGGSSKTLLVVNCSPAAENANESKCSLDFAARARKVELGAAQRNTDAPGSPGSPAAGGSSTPRMSGLSPLNTGGSGSNGGSGASSPRVNRSGGDLSSTARLAASRRAGGLQQ</sequence>
<proteinExistence type="inferred from homology"/>
<dbReference type="PROSITE" id="PS00411">
    <property type="entry name" value="KINESIN_MOTOR_1"/>
    <property type="match status" value="1"/>
</dbReference>
<dbReference type="InterPro" id="IPR001752">
    <property type="entry name" value="Kinesin_motor_dom"/>
</dbReference>
<dbReference type="PROSITE" id="PS50067">
    <property type="entry name" value="KINESIN_MOTOR_2"/>
    <property type="match status" value="1"/>
</dbReference>
<keyword evidence="3 4" id="KW-0505">Motor protein</keyword>
<evidence type="ECO:0000256" key="3">
    <source>
        <dbReference type="ARBA" id="ARBA00023175"/>
    </source>
</evidence>
<evidence type="ECO:0000256" key="2">
    <source>
        <dbReference type="ARBA" id="ARBA00022840"/>
    </source>
</evidence>
<dbReference type="PANTHER" id="PTHR47972">
    <property type="entry name" value="KINESIN-LIKE PROTEIN KLP-3"/>
    <property type="match status" value="1"/>
</dbReference>
<evidence type="ECO:0000256" key="5">
    <source>
        <dbReference type="RuleBase" id="RU000394"/>
    </source>
</evidence>
<evidence type="ECO:0000313" key="8">
    <source>
        <dbReference type="EMBL" id="WIA08902.1"/>
    </source>
</evidence>
<keyword evidence="1 4" id="KW-0547">Nucleotide-binding</keyword>
<feature type="compositionally biased region" description="Low complexity" evidence="6">
    <location>
        <begin position="747"/>
        <end position="772"/>
    </location>
</feature>
<dbReference type="PRINTS" id="PR00380">
    <property type="entry name" value="KINESINHEAVY"/>
</dbReference>
<dbReference type="InterPro" id="IPR027417">
    <property type="entry name" value="P-loop_NTPase"/>
</dbReference>
<dbReference type="SMART" id="SM00129">
    <property type="entry name" value="KISc"/>
    <property type="match status" value="1"/>
</dbReference>
<reference evidence="8 9" key="1">
    <citation type="submission" date="2023-05" db="EMBL/GenBank/DDBJ databases">
        <title>A 100% complete, gapless, phased diploid assembly of the Scenedesmus obliquus UTEX 3031 genome.</title>
        <authorList>
            <person name="Biondi T.C."/>
            <person name="Hanschen E.R."/>
            <person name="Kwon T."/>
            <person name="Eng W."/>
            <person name="Kruse C.P.S."/>
            <person name="Koehler S.I."/>
            <person name="Kunde Y."/>
            <person name="Gleasner C.D."/>
            <person name="You Mak K.T."/>
            <person name="Polle J."/>
            <person name="Hovde B.T."/>
            <person name="Starkenburg S.R."/>
        </authorList>
    </citation>
    <scope>NUCLEOTIDE SEQUENCE [LARGE SCALE GENOMIC DNA]</scope>
    <source>
        <strain evidence="8 9">DOE0152z</strain>
    </source>
</reference>
<feature type="domain" description="Kinesin motor" evidence="7">
    <location>
        <begin position="417"/>
        <end position="736"/>
    </location>
</feature>
<dbReference type="InterPro" id="IPR036961">
    <property type="entry name" value="Kinesin_motor_dom_sf"/>
</dbReference>
<dbReference type="EMBL" id="CP126208">
    <property type="protein sequence ID" value="WIA08902.1"/>
    <property type="molecule type" value="Genomic_DNA"/>
</dbReference>
<feature type="compositionally biased region" description="Low complexity" evidence="6">
    <location>
        <begin position="795"/>
        <end position="812"/>
    </location>
</feature>
<evidence type="ECO:0000256" key="1">
    <source>
        <dbReference type="ARBA" id="ARBA00022741"/>
    </source>
</evidence>
<evidence type="ECO:0000313" key="9">
    <source>
        <dbReference type="Proteomes" id="UP001244341"/>
    </source>
</evidence>
<evidence type="ECO:0000259" key="7">
    <source>
        <dbReference type="PROSITE" id="PS50067"/>
    </source>
</evidence>
<protein>
    <recommendedName>
        <fullName evidence="5">Kinesin-like protein</fullName>
    </recommendedName>
</protein>
<dbReference type="Proteomes" id="UP001244341">
    <property type="component" value="Chromosome 1b"/>
</dbReference>
<name>A0ABY8TII3_TETOB</name>
<evidence type="ECO:0000256" key="6">
    <source>
        <dbReference type="SAM" id="MobiDB-lite"/>
    </source>
</evidence>
<feature type="binding site" evidence="4">
    <location>
        <begin position="497"/>
        <end position="504"/>
    </location>
    <ligand>
        <name>ATP</name>
        <dbReference type="ChEBI" id="CHEBI:30616"/>
    </ligand>
</feature>